<evidence type="ECO:0000313" key="2">
    <source>
        <dbReference type="EMBL" id="GAA0175849.1"/>
    </source>
</evidence>
<dbReference type="AlphaFoldDB" id="A0AAV3RHH9"/>
<sequence length="448" mass="48845">MMRGADNTFGTINAAASAIAASESHVAQAASQKTKWKRFWSSCWRFRPLKSIKRIKHAAIIPETITPRSDMVATENSIQTPYVSLPFVAPPSSPASFLPSEAPSSTQSPTGSLSLSSITAHMYSPSGPASMFAIGPYAHETQLVTPPTFSTYTTEPSTAPFTPPPESVQLTTPSSPEVPFARLVDPIQKRDARSQRFPISQYEFQSYLLHPGSPVSNLISPCSGISASGTSSPFPEHESGPGNPYFLEYRTGDHSKLLNLEKMSREWEFQQGSGTLTPDAVAPSSRDDLAYDYPHYDVDPHTNQCHGWRQGEVVVDHRVSFEINAEVVRCVGRASEAAKTFPASSEKMDQDDRERRTCLPNGHEFSAGKNFNDASGLAISDGENGMCHKNQWSITLSPTKEFNFGNVEGGNLDNSFSSSDWWANEKVHGNDAGTSSWSFFPATHPGVS</sequence>
<name>A0AAV3RHH9_LITER</name>
<dbReference type="Proteomes" id="UP001454036">
    <property type="component" value="Unassembled WGS sequence"/>
</dbReference>
<dbReference type="PANTHER" id="PTHR31798">
    <property type="entry name" value="HYDROXYPROLINE-RICH GLYCOPROTEIN-LIKE"/>
    <property type="match status" value="1"/>
</dbReference>
<dbReference type="InterPro" id="IPR040420">
    <property type="entry name" value="At1g76660-like"/>
</dbReference>
<evidence type="ECO:0000313" key="3">
    <source>
        <dbReference type="Proteomes" id="UP001454036"/>
    </source>
</evidence>
<evidence type="ECO:0008006" key="4">
    <source>
        <dbReference type="Google" id="ProtNLM"/>
    </source>
</evidence>
<feature type="region of interest" description="Disordered" evidence="1">
    <location>
        <begin position="151"/>
        <end position="177"/>
    </location>
</feature>
<evidence type="ECO:0000256" key="1">
    <source>
        <dbReference type="SAM" id="MobiDB-lite"/>
    </source>
</evidence>
<dbReference type="EMBL" id="BAABME010009812">
    <property type="protein sequence ID" value="GAA0175849.1"/>
    <property type="molecule type" value="Genomic_DNA"/>
</dbReference>
<gene>
    <name evidence="2" type="ORF">LIER_28945</name>
</gene>
<keyword evidence="3" id="KW-1185">Reference proteome</keyword>
<feature type="compositionally biased region" description="Polar residues" evidence="1">
    <location>
        <begin position="151"/>
        <end position="160"/>
    </location>
</feature>
<reference evidence="2 3" key="1">
    <citation type="submission" date="2024-01" db="EMBL/GenBank/DDBJ databases">
        <title>The complete chloroplast genome sequence of Lithospermum erythrorhizon: insights into the phylogenetic relationship among Boraginaceae species and the maternal lineages of purple gromwells.</title>
        <authorList>
            <person name="Okada T."/>
            <person name="Watanabe K."/>
        </authorList>
    </citation>
    <scope>NUCLEOTIDE SEQUENCE [LARGE SCALE GENOMIC DNA]</scope>
</reference>
<comment type="caution">
    <text evidence="2">The sequence shown here is derived from an EMBL/GenBank/DDBJ whole genome shotgun (WGS) entry which is preliminary data.</text>
</comment>
<protein>
    <recommendedName>
        <fullName evidence="4">Hydroxyproline-rich glycoprotein family protein</fullName>
    </recommendedName>
</protein>
<proteinExistence type="predicted"/>
<organism evidence="2 3">
    <name type="scientific">Lithospermum erythrorhizon</name>
    <name type="common">Purple gromwell</name>
    <name type="synonym">Lithospermum officinale var. erythrorhizon</name>
    <dbReference type="NCBI Taxonomy" id="34254"/>
    <lineage>
        <taxon>Eukaryota</taxon>
        <taxon>Viridiplantae</taxon>
        <taxon>Streptophyta</taxon>
        <taxon>Embryophyta</taxon>
        <taxon>Tracheophyta</taxon>
        <taxon>Spermatophyta</taxon>
        <taxon>Magnoliopsida</taxon>
        <taxon>eudicotyledons</taxon>
        <taxon>Gunneridae</taxon>
        <taxon>Pentapetalae</taxon>
        <taxon>asterids</taxon>
        <taxon>lamiids</taxon>
        <taxon>Boraginales</taxon>
        <taxon>Boraginaceae</taxon>
        <taxon>Boraginoideae</taxon>
        <taxon>Lithospermeae</taxon>
        <taxon>Lithospermum</taxon>
    </lineage>
</organism>
<accession>A0AAV3RHH9</accession>
<dbReference type="PANTHER" id="PTHR31798:SF2">
    <property type="entry name" value="HYDROXYPROLINE-RICH GLYCOPROTEIN FAMILY PROTEIN"/>
    <property type="match status" value="1"/>
</dbReference>